<dbReference type="InterPro" id="IPR016152">
    <property type="entry name" value="PTrfase/Anion_transptr"/>
</dbReference>
<dbReference type="Pfam" id="PF00359">
    <property type="entry name" value="PTS_EIIA_2"/>
    <property type="match status" value="1"/>
</dbReference>
<gene>
    <name evidence="2" type="ORF">MNBD_ALPHA06-527</name>
</gene>
<dbReference type="GO" id="GO:0030295">
    <property type="term" value="F:protein kinase activator activity"/>
    <property type="evidence" value="ECO:0007669"/>
    <property type="project" value="TreeGrafter"/>
</dbReference>
<organism evidence="2">
    <name type="scientific">hydrothermal vent metagenome</name>
    <dbReference type="NCBI Taxonomy" id="652676"/>
    <lineage>
        <taxon>unclassified sequences</taxon>
        <taxon>metagenomes</taxon>
        <taxon>ecological metagenomes</taxon>
    </lineage>
</organism>
<evidence type="ECO:0000313" key="2">
    <source>
        <dbReference type="EMBL" id="VAW02969.1"/>
    </source>
</evidence>
<dbReference type="PANTHER" id="PTHR47738:SF1">
    <property type="entry name" value="NITROGEN REGULATORY PROTEIN"/>
    <property type="match status" value="1"/>
</dbReference>
<dbReference type="AlphaFoldDB" id="A0A3B0SQZ7"/>
<name>A0A3B0SQZ7_9ZZZZ</name>
<accession>A0A3B0SQZ7</accession>
<dbReference type="PROSITE" id="PS00372">
    <property type="entry name" value="PTS_EIIA_TYPE_2_HIS"/>
    <property type="match status" value="1"/>
</dbReference>
<dbReference type="EMBL" id="UOEE01000350">
    <property type="protein sequence ID" value="VAW02969.1"/>
    <property type="molecule type" value="Genomic_DNA"/>
</dbReference>
<dbReference type="InterPro" id="IPR002178">
    <property type="entry name" value="PTS_EIIA_type-2_dom"/>
</dbReference>
<dbReference type="SUPFAM" id="SSF55804">
    <property type="entry name" value="Phoshotransferase/anion transport protein"/>
    <property type="match status" value="1"/>
</dbReference>
<dbReference type="CDD" id="cd00211">
    <property type="entry name" value="PTS_IIA_fru"/>
    <property type="match status" value="1"/>
</dbReference>
<reference evidence="2" key="1">
    <citation type="submission" date="2018-06" db="EMBL/GenBank/DDBJ databases">
        <authorList>
            <person name="Zhirakovskaya E."/>
        </authorList>
    </citation>
    <scope>NUCLEOTIDE SEQUENCE</scope>
</reference>
<evidence type="ECO:0000259" key="1">
    <source>
        <dbReference type="PROSITE" id="PS51094"/>
    </source>
</evidence>
<dbReference type="PANTHER" id="PTHR47738">
    <property type="entry name" value="PTS SYSTEM FRUCTOSE-LIKE EIIA COMPONENT-RELATED"/>
    <property type="match status" value="1"/>
</dbReference>
<sequence length="162" mass="17793">MTINELLSEERVFLRAKSSGKKQVLRLLASLAAKTLDVDEAIVLASLQERERLSSTGVGGGVAIPHARLDGLDQVKGIFVRFEQPISFDAVDDAPVDLFFMLLAPKQAGAEHLKALAQVSRCLRLPQMRERLRLAPDADACRMILCNDTQNKPARKTRSANA</sequence>
<feature type="domain" description="PTS EIIA type-2" evidence="1">
    <location>
        <begin position="5"/>
        <end position="148"/>
    </location>
</feature>
<proteinExistence type="predicted"/>
<protein>
    <submittedName>
        <fullName evidence="2">PTS system nitrogen-specific IIA component, PtsN</fullName>
    </submittedName>
</protein>
<dbReference type="Gene3D" id="3.40.930.10">
    <property type="entry name" value="Mannitol-specific EII, Chain A"/>
    <property type="match status" value="1"/>
</dbReference>
<dbReference type="InterPro" id="IPR051541">
    <property type="entry name" value="PTS_SugarTrans_NitroReg"/>
</dbReference>
<dbReference type="PROSITE" id="PS51094">
    <property type="entry name" value="PTS_EIIA_TYPE_2"/>
    <property type="match status" value="1"/>
</dbReference>